<sequence>MSRRENFAAMRALRSSKDGMRQRRESRSRTSAAILSDQDIWHEIGQGNISIQPFHTRNLDHSCYRVTMGDHYFQSGESSEYLNPWNTKRTLRYWEGPYKAVTIDQELFHKCGIPIGKKAIIIPPRSTIIGHTQEFIGGLNFINAELKGVIKLAHAGLTLAGECSWGEIGKITRRPLVIRNTSSSPAVIPVGAHVARIVFYYTGLPKFYLKGETQSAKELDTIVGSWEPADLLPKPSTKKFNIEKILDPKHEETPRSTLVPSSSEEEDSVAENGSSEDERLSLD</sequence>
<feature type="compositionally biased region" description="Basic and acidic residues" evidence="1">
    <location>
        <begin position="244"/>
        <end position="254"/>
    </location>
</feature>
<dbReference type="InterPro" id="IPR011962">
    <property type="entry name" value="dCTP_deaminase"/>
</dbReference>
<dbReference type="InterPro" id="IPR036157">
    <property type="entry name" value="dUTPase-like_sf"/>
</dbReference>
<reference evidence="2" key="1">
    <citation type="journal article" date="2019" name="MBio">
        <title>Virus Genomes from Deep Sea Sediments Expand the Ocean Megavirome and Support Independent Origins of Viral Gigantism.</title>
        <authorList>
            <person name="Backstrom D."/>
            <person name="Yutin N."/>
            <person name="Jorgensen S.L."/>
            <person name="Dharamshi J."/>
            <person name="Homa F."/>
            <person name="Zaremba-Niedwiedzka K."/>
            <person name="Spang A."/>
            <person name="Wolf Y.I."/>
            <person name="Koonin E.V."/>
            <person name="Ettema T.J."/>
        </authorList>
    </citation>
    <scope>NUCLEOTIDE SEQUENCE</scope>
</reference>
<name>A0A481ZB83_9VIRU</name>
<proteinExistence type="predicted"/>
<dbReference type="GO" id="GO:0008829">
    <property type="term" value="F:dCTP deaminase activity"/>
    <property type="evidence" value="ECO:0007669"/>
    <property type="project" value="InterPro"/>
</dbReference>
<dbReference type="SUPFAM" id="SSF51283">
    <property type="entry name" value="dUTPase-like"/>
    <property type="match status" value="1"/>
</dbReference>
<organism evidence="2">
    <name type="scientific">Pithovirus LCPAC304</name>
    <dbReference type="NCBI Taxonomy" id="2506594"/>
    <lineage>
        <taxon>Viruses</taxon>
        <taxon>Pithoviruses</taxon>
    </lineage>
</organism>
<feature type="region of interest" description="Disordered" evidence="1">
    <location>
        <begin position="244"/>
        <end position="283"/>
    </location>
</feature>
<dbReference type="GO" id="GO:0006229">
    <property type="term" value="P:dUTP biosynthetic process"/>
    <property type="evidence" value="ECO:0007669"/>
    <property type="project" value="InterPro"/>
</dbReference>
<dbReference type="Pfam" id="PF22769">
    <property type="entry name" value="DCD"/>
    <property type="match status" value="1"/>
</dbReference>
<accession>A0A481ZB83</accession>
<protein>
    <submittedName>
        <fullName evidence="2">Uncharacterized protein</fullName>
    </submittedName>
</protein>
<gene>
    <name evidence="2" type="ORF">LCPAC304_06860</name>
</gene>
<evidence type="ECO:0000313" key="2">
    <source>
        <dbReference type="EMBL" id="QBK92339.1"/>
    </source>
</evidence>
<evidence type="ECO:0000256" key="1">
    <source>
        <dbReference type="SAM" id="MobiDB-lite"/>
    </source>
</evidence>
<dbReference type="EMBL" id="MK500575">
    <property type="protein sequence ID" value="QBK92339.1"/>
    <property type="molecule type" value="Genomic_DNA"/>
</dbReference>
<dbReference type="Gene3D" id="2.70.40.10">
    <property type="match status" value="1"/>
</dbReference>